<feature type="region of interest" description="Disordered" evidence="2">
    <location>
        <begin position="297"/>
        <end position="360"/>
    </location>
</feature>
<proteinExistence type="predicted"/>
<dbReference type="OrthoDB" id="4161057at2759"/>
<evidence type="ECO:0000313" key="5">
    <source>
        <dbReference type="Proteomes" id="UP000019373"/>
    </source>
</evidence>
<dbReference type="HOGENOM" id="CLU_542938_0_0_1"/>
<feature type="compositionally biased region" description="Polar residues" evidence="2">
    <location>
        <begin position="163"/>
        <end position="180"/>
    </location>
</feature>
<dbReference type="GO" id="GO:0008270">
    <property type="term" value="F:zinc ion binding"/>
    <property type="evidence" value="ECO:0007669"/>
    <property type="project" value="UniProtKB-KW"/>
</dbReference>
<protein>
    <recommendedName>
        <fullName evidence="3">C2H2-type domain-containing protein</fullName>
    </recommendedName>
</protein>
<feature type="compositionally biased region" description="Polar residues" evidence="2">
    <location>
        <begin position="248"/>
        <end position="274"/>
    </location>
</feature>
<feature type="compositionally biased region" description="Acidic residues" evidence="2">
    <location>
        <begin position="445"/>
        <end position="458"/>
    </location>
</feature>
<feature type="region of interest" description="Disordered" evidence="2">
    <location>
        <begin position="392"/>
        <end position="502"/>
    </location>
</feature>
<evidence type="ECO:0000313" key="4">
    <source>
        <dbReference type="EMBL" id="ERF71925.1"/>
    </source>
</evidence>
<dbReference type="GeneID" id="19243092"/>
<keyword evidence="1" id="KW-0863">Zinc-finger</keyword>
<feature type="compositionally biased region" description="Basic residues" evidence="2">
    <location>
        <begin position="339"/>
        <end position="354"/>
    </location>
</feature>
<feature type="compositionally biased region" description="Basic and acidic residues" evidence="2">
    <location>
        <begin position="72"/>
        <end position="110"/>
    </location>
</feature>
<dbReference type="eggNOG" id="ENOG502RW5K">
    <property type="taxonomic scope" value="Eukaryota"/>
</dbReference>
<dbReference type="RefSeq" id="XP_007802445.1">
    <property type="nucleotide sequence ID" value="XM_007804254.1"/>
</dbReference>
<dbReference type="PROSITE" id="PS00028">
    <property type="entry name" value="ZINC_FINGER_C2H2_1"/>
    <property type="match status" value="1"/>
</dbReference>
<gene>
    <name evidence="4" type="ORF">EPUS_08241</name>
</gene>
<keyword evidence="5" id="KW-1185">Reference proteome</keyword>
<feature type="domain" description="C2H2-type" evidence="3">
    <location>
        <begin position="7"/>
        <end position="34"/>
    </location>
</feature>
<evidence type="ECO:0000256" key="2">
    <source>
        <dbReference type="SAM" id="MobiDB-lite"/>
    </source>
</evidence>
<sequence length="502" mass="53055">MAPPVRFECFLCDRTFLRQKRLDDHLREQHGRTPVWDKPLSRPSPAPSLRSSRSNRHLQQDTGAQGRIRGGVVDHDPMEGLPVRRWEKMEVTIKQGVKNDDKNDDGKDGTNPDWPWPDLPLPKDFPLLPPHSQELLRRARAPNKNPNIAVFNRETGEYERPNLNPSNPAAMTPVTTTQPASGAAKDGDHDIAEPEDTLDADKPLHDESNERSFTIRKWVPLPQHIADKKPEPKYLADRRPGLPPLYGHQSSTNPSSSAFTGYAPNISSTLQNPSNNNHNTNTGGGDVVVGAVTVPTNYTPTTSGYRVSADGTTMPMGPGIASTQAQGEAPRRRPPPPPPKRRKKGGPGRSKKRVDMKNSVIGGAAAGAGLAGDTTASAAGVAGGGVEAAVAVQTGTTNTGEPRPEGQQQGAAADSKARDMDTEMGEPEEEGGSSGGGSSSSSNSSEDEGGSEEGEIDEGGVGNAAGGATEAAPEVSVQPPSPDLLGNLESEIRGMEEGGPAV</sequence>
<dbReference type="AlphaFoldDB" id="U1HNI6"/>
<feature type="region of interest" description="Disordered" evidence="2">
    <location>
        <begin position="233"/>
        <end position="285"/>
    </location>
</feature>
<dbReference type="Proteomes" id="UP000019373">
    <property type="component" value="Unassembled WGS sequence"/>
</dbReference>
<dbReference type="EMBL" id="KE721162">
    <property type="protein sequence ID" value="ERF71925.1"/>
    <property type="molecule type" value="Genomic_DNA"/>
</dbReference>
<feature type="compositionally biased region" description="Basic and acidic residues" evidence="2">
    <location>
        <begin position="199"/>
        <end position="208"/>
    </location>
</feature>
<evidence type="ECO:0000256" key="1">
    <source>
        <dbReference type="PROSITE-ProRule" id="PRU00042"/>
    </source>
</evidence>
<organism evidence="4 5">
    <name type="scientific">Endocarpon pusillum (strain Z07020 / HMAS-L-300199)</name>
    <name type="common">Lichen-forming fungus</name>
    <dbReference type="NCBI Taxonomy" id="1263415"/>
    <lineage>
        <taxon>Eukaryota</taxon>
        <taxon>Fungi</taxon>
        <taxon>Dikarya</taxon>
        <taxon>Ascomycota</taxon>
        <taxon>Pezizomycotina</taxon>
        <taxon>Eurotiomycetes</taxon>
        <taxon>Chaetothyriomycetidae</taxon>
        <taxon>Verrucariales</taxon>
        <taxon>Verrucariaceae</taxon>
        <taxon>Endocarpon</taxon>
    </lineage>
</organism>
<dbReference type="PROSITE" id="PS50157">
    <property type="entry name" value="ZINC_FINGER_C2H2_2"/>
    <property type="match status" value="1"/>
</dbReference>
<keyword evidence="1" id="KW-0862">Zinc</keyword>
<dbReference type="InterPro" id="IPR013087">
    <property type="entry name" value="Znf_C2H2_type"/>
</dbReference>
<feature type="compositionally biased region" description="Low complexity" evidence="2">
    <location>
        <begin position="41"/>
        <end position="52"/>
    </location>
</feature>
<evidence type="ECO:0000259" key="3">
    <source>
        <dbReference type="PROSITE" id="PS50157"/>
    </source>
</evidence>
<accession>U1HNI6</accession>
<feature type="compositionally biased region" description="Acidic residues" evidence="2">
    <location>
        <begin position="422"/>
        <end position="431"/>
    </location>
</feature>
<reference evidence="5" key="1">
    <citation type="journal article" date="2014" name="BMC Genomics">
        <title>Genome characteristics reveal the impact of lichenization on lichen-forming fungus Endocarpon pusillum Hedwig (Verrucariales, Ascomycota).</title>
        <authorList>
            <person name="Wang Y.-Y."/>
            <person name="Liu B."/>
            <person name="Zhang X.-Y."/>
            <person name="Zhou Q.-M."/>
            <person name="Zhang T."/>
            <person name="Li H."/>
            <person name="Yu Y.-F."/>
            <person name="Zhang X.-L."/>
            <person name="Hao X.-Y."/>
            <person name="Wang M."/>
            <person name="Wang L."/>
            <person name="Wei J.-C."/>
        </authorList>
    </citation>
    <scope>NUCLEOTIDE SEQUENCE [LARGE SCALE GENOMIC DNA]</scope>
    <source>
        <strain evidence="5">Z07020 / HMAS-L-300199</strain>
    </source>
</reference>
<feature type="region of interest" description="Disordered" evidence="2">
    <location>
        <begin position="33"/>
        <end position="119"/>
    </location>
</feature>
<keyword evidence="1" id="KW-0479">Metal-binding</keyword>
<name>U1HNI6_ENDPU</name>
<feature type="region of interest" description="Disordered" evidence="2">
    <location>
        <begin position="154"/>
        <end position="208"/>
    </location>
</feature>